<keyword evidence="3" id="KW-1185">Reference proteome</keyword>
<evidence type="ECO:0000256" key="1">
    <source>
        <dbReference type="SAM" id="MobiDB-lite"/>
    </source>
</evidence>
<dbReference type="Proteomes" id="UP000799291">
    <property type="component" value="Unassembled WGS sequence"/>
</dbReference>
<evidence type="ECO:0000313" key="3">
    <source>
        <dbReference type="Proteomes" id="UP000799291"/>
    </source>
</evidence>
<name>A0A6G1IRZ0_9PLEO</name>
<organism evidence="2 3">
    <name type="scientific">Lentithecium fluviatile CBS 122367</name>
    <dbReference type="NCBI Taxonomy" id="1168545"/>
    <lineage>
        <taxon>Eukaryota</taxon>
        <taxon>Fungi</taxon>
        <taxon>Dikarya</taxon>
        <taxon>Ascomycota</taxon>
        <taxon>Pezizomycotina</taxon>
        <taxon>Dothideomycetes</taxon>
        <taxon>Pleosporomycetidae</taxon>
        <taxon>Pleosporales</taxon>
        <taxon>Massarineae</taxon>
        <taxon>Lentitheciaceae</taxon>
        <taxon>Lentithecium</taxon>
    </lineage>
</organism>
<dbReference type="AlphaFoldDB" id="A0A6G1IRZ0"/>
<sequence>MDMPDAPGCVRDLEKITVFEKMLKAKSSAGVPVSINGGSKFAPLFSPPHDEDRPRRGDDEITSGKGSARAVTATYPGLRLSFNGFASVLDLVAMLNPAGSCAQLRSPGTNAGAVERAIKSFPGHPELRLSHCCCVLIIPALNAKAIRRSPIRGQGENLKRV</sequence>
<proteinExistence type="predicted"/>
<feature type="region of interest" description="Disordered" evidence="1">
    <location>
        <begin position="40"/>
        <end position="68"/>
    </location>
</feature>
<protein>
    <submittedName>
        <fullName evidence="2">Uncharacterized protein</fullName>
    </submittedName>
</protein>
<gene>
    <name evidence="2" type="ORF">K458DRAFT_489778</name>
</gene>
<accession>A0A6G1IRZ0</accession>
<reference evidence="2" key="1">
    <citation type="journal article" date="2020" name="Stud. Mycol.">
        <title>101 Dothideomycetes genomes: a test case for predicting lifestyles and emergence of pathogens.</title>
        <authorList>
            <person name="Haridas S."/>
            <person name="Albert R."/>
            <person name="Binder M."/>
            <person name="Bloem J."/>
            <person name="Labutti K."/>
            <person name="Salamov A."/>
            <person name="Andreopoulos B."/>
            <person name="Baker S."/>
            <person name="Barry K."/>
            <person name="Bills G."/>
            <person name="Bluhm B."/>
            <person name="Cannon C."/>
            <person name="Castanera R."/>
            <person name="Culley D."/>
            <person name="Daum C."/>
            <person name="Ezra D."/>
            <person name="Gonzalez J."/>
            <person name="Henrissat B."/>
            <person name="Kuo A."/>
            <person name="Liang C."/>
            <person name="Lipzen A."/>
            <person name="Lutzoni F."/>
            <person name="Magnuson J."/>
            <person name="Mondo S."/>
            <person name="Nolan M."/>
            <person name="Ohm R."/>
            <person name="Pangilinan J."/>
            <person name="Park H.-J."/>
            <person name="Ramirez L."/>
            <person name="Alfaro M."/>
            <person name="Sun H."/>
            <person name="Tritt A."/>
            <person name="Yoshinaga Y."/>
            <person name="Zwiers L.-H."/>
            <person name="Turgeon B."/>
            <person name="Goodwin S."/>
            <person name="Spatafora J."/>
            <person name="Crous P."/>
            <person name="Grigoriev I."/>
        </authorList>
    </citation>
    <scope>NUCLEOTIDE SEQUENCE</scope>
    <source>
        <strain evidence="2">CBS 122367</strain>
    </source>
</reference>
<dbReference type="EMBL" id="MU005594">
    <property type="protein sequence ID" value="KAF2680925.1"/>
    <property type="molecule type" value="Genomic_DNA"/>
</dbReference>
<evidence type="ECO:0000313" key="2">
    <source>
        <dbReference type="EMBL" id="KAF2680925.1"/>
    </source>
</evidence>
<feature type="compositionally biased region" description="Basic and acidic residues" evidence="1">
    <location>
        <begin position="48"/>
        <end position="59"/>
    </location>
</feature>